<proteinExistence type="predicted"/>
<dbReference type="Proteomes" id="UP000634136">
    <property type="component" value="Unassembled WGS sequence"/>
</dbReference>
<dbReference type="OrthoDB" id="4173905at2759"/>
<organism evidence="1 2">
    <name type="scientific">Senna tora</name>
    <dbReference type="NCBI Taxonomy" id="362788"/>
    <lineage>
        <taxon>Eukaryota</taxon>
        <taxon>Viridiplantae</taxon>
        <taxon>Streptophyta</taxon>
        <taxon>Embryophyta</taxon>
        <taxon>Tracheophyta</taxon>
        <taxon>Spermatophyta</taxon>
        <taxon>Magnoliopsida</taxon>
        <taxon>eudicotyledons</taxon>
        <taxon>Gunneridae</taxon>
        <taxon>Pentapetalae</taxon>
        <taxon>rosids</taxon>
        <taxon>fabids</taxon>
        <taxon>Fabales</taxon>
        <taxon>Fabaceae</taxon>
        <taxon>Caesalpinioideae</taxon>
        <taxon>Cassia clade</taxon>
        <taxon>Senna</taxon>
    </lineage>
</organism>
<dbReference type="EMBL" id="JAAIUW010000008">
    <property type="protein sequence ID" value="KAF7821997.1"/>
    <property type="molecule type" value="Genomic_DNA"/>
</dbReference>
<accession>A0A834TGW9</accession>
<comment type="caution">
    <text evidence="1">The sequence shown here is derived from an EMBL/GenBank/DDBJ whole genome shotgun (WGS) entry which is preliminary data.</text>
</comment>
<evidence type="ECO:0000313" key="2">
    <source>
        <dbReference type="Proteomes" id="UP000634136"/>
    </source>
</evidence>
<keyword evidence="2" id="KW-1185">Reference proteome</keyword>
<dbReference type="AlphaFoldDB" id="A0A834TGW9"/>
<gene>
    <name evidence="1" type="ORF">G2W53_027452</name>
</gene>
<evidence type="ECO:0000313" key="1">
    <source>
        <dbReference type="EMBL" id="KAF7821997.1"/>
    </source>
</evidence>
<reference evidence="1" key="1">
    <citation type="submission" date="2020-09" db="EMBL/GenBank/DDBJ databases">
        <title>Genome-Enabled Discovery of Anthraquinone Biosynthesis in Senna tora.</title>
        <authorList>
            <person name="Kang S.-H."/>
            <person name="Pandey R.P."/>
            <person name="Lee C.-M."/>
            <person name="Sim J.-S."/>
            <person name="Jeong J.-T."/>
            <person name="Choi B.-S."/>
            <person name="Jung M."/>
            <person name="Ginzburg D."/>
            <person name="Zhao K."/>
            <person name="Won S.Y."/>
            <person name="Oh T.-J."/>
            <person name="Yu Y."/>
            <person name="Kim N.-H."/>
            <person name="Lee O.R."/>
            <person name="Lee T.-H."/>
            <person name="Bashyal P."/>
            <person name="Kim T.-S."/>
            <person name="Lee W.-H."/>
            <person name="Kawkins C."/>
            <person name="Kim C.-K."/>
            <person name="Kim J.S."/>
            <person name="Ahn B.O."/>
            <person name="Rhee S.Y."/>
            <person name="Sohng J.K."/>
        </authorList>
    </citation>
    <scope>NUCLEOTIDE SEQUENCE</scope>
    <source>
        <tissue evidence="1">Leaf</tissue>
    </source>
</reference>
<protein>
    <submittedName>
        <fullName evidence="1">Undecaprenyl diphosphate synthase</fullName>
    </submittedName>
</protein>
<name>A0A834TGW9_9FABA</name>
<sequence length="117" mass="13632">MKEKYKRNIAHIDVKQQNIDAKKKRKREIREIGRCHLLLVRRMNFDSDGWLAGGILADMTLLGKEMCDFIQREIGGKKEKGLWPKIMLKYVVVIMDENGQWAKMRGLSSSAGHRYGR</sequence>